<name>A0A0R2DYY3_9LACO</name>
<evidence type="ECO:0000256" key="2">
    <source>
        <dbReference type="ARBA" id="ARBA00022448"/>
    </source>
</evidence>
<comment type="caution">
    <text evidence="9">The sequence shown here is derived from an EMBL/GenBank/DDBJ whole genome shotgun (WGS) entry which is preliminary data.</text>
</comment>
<dbReference type="PROSITE" id="PS50850">
    <property type="entry name" value="MFS"/>
    <property type="match status" value="1"/>
</dbReference>
<feature type="transmembrane region" description="Helical" evidence="7">
    <location>
        <begin position="105"/>
        <end position="125"/>
    </location>
</feature>
<accession>A0A0R2DYY3</accession>
<feature type="transmembrane region" description="Helical" evidence="7">
    <location>
        <begin position="227"/>
        <end position="244"/>
    </location>
</feature>
<feature type="transmembrane region" description="Helical" evidence="7">
    <location>
        <begin position="68"/>
        <end position="85"/>
    </location>
</feature>
<feature type="domain" description="Major facilitator superfamily (MFS) profile" evidence="8">
    <location>
        <begin position="68"/>
        <end position="261"/>
    </location>
</feature>
<dbReference type="Gene3D" id="1.20.1250.20">
    <property type="entry name" value="MFS general substrate transporter like domains"/>
    <property type="match status" value="1"/>
</dbReference>
<dbReference type="GO" id="GO:0005886">
    <property type="term" value="C:plasma membrane"/>
    <property type="evidence" value="ECO:0007669"/>
    <property type="project" value="UniProtKB-SubCell"/>
</dbReference>
<reference evidence="9 10" key="1">
    <citation type="journal article" date="2015" name="Genome Announc.">
        <title>Expanding the biotechnology potential of lactobacilli through comparative genomics of 213 strains and associated genera.</title>
        <authorList>
            <person name="Sun Z."/>
            <person name="Harris H.M."/>
            <person name="McCann A."/>
            <person name="Guo C."/>
            <person name="Argimon S."/>
            <person name="Zhang W."/>
            <person name="Yang X."/>
            <person name="Jeffery I.B."/>
            <person name="Cooney J.C."/>
            <person name="Kagawa T.F."/>
            <person name="Liu W."/>
            <person name="Song Y."/>
            <person name="Salvetti E."/>
            <person name="Wrobel A."/>
            <person name="Rasinkangas P."/>
            <person name="Parkhill J."/>
            <person name="Rea M.C."/>
            <person name="O'Sullivan O."/>
            <person name="Ritari J."/>
            <person name="Douillard F.P."/>
            <person name="Paul Ross R."/>
            <person name="Yang R."/>
            <person name="Briner A.E."/>
            <person name="Felis G.E."/>
            <person name="de Vos W.M."/>
            <person name="Barrangou R."/>
            <person name="Klaenhammer T.R."/>
            <person name="Caufield P.W."/>
            <person name="Cui Y."/>
            <person name="Zhang H."/>
            <person name="O'Toole P.W."/>
        </authorList>
    </citation>
    <scope>NUCLEOTIDE SEQUENCE [LARGE SCALE GENOMIC DNA]</scope>
    <source>
        <strain evidence="9 10">DSM 21376</strain>
    </source>
</reference>
<dbReference type="InterPro" id="IPR036259">
    <property type="entry name" value="MFS_trans_sf"/>
</dbReference>
<comment type="subcellular location">
    <subcellularLocation>
        <location evidence="1">Cell membrane</location>
        <topology evidence="1">Multi-pass membrane protein</topology>
    </subcellularLocation>
</comment>
<dbReference type="AlphaFoldDB" id="A0A0R2DYY3"/>
<protein>
    <recommendedName>
        <fullName evidence="8">Major facilitator superfamily (MFS) profile domain-containing protein</fullName>
    </recommendedName>
</protein>
<feature type="transmembrane region" description="Helical" evidence="7">
    <location>
        <begin position="15"/>
        <end position="39"/>
    </location>
</feature>
<evidence type="ECO:0000256" key="1">
    <source>
        <dbReference type="ARBA" id="ARBA00004651"/>
    </source>
</evidence>
<evidence type="ECO:0000259" key="8">
    <source>
        <dbReference type="PROSITE" id="PS50850"/>
    </source>
</evidence>
<evidence type="ECO:0000256" key="6">
    <source>
        <dbReference type="ARBA" id="ARBA00023136"/>
    </source>
</evidence>
<dbReference type="Proteomes" id="UP000050961">
    <property type="component" value="Unassembled WGS sequence"/>
</dbReference>
<keyword evidence="3" id="KW-1003">Cell membrane</keyword>
<gene>
    <name evidence="9" type="ORF">FD15_GL002144</name>
</gene>
<evidence type="ECO:0000256" key="4">
    <source>
        <dbReference type="ARBA" id="ARBA00022692"/>
    </source>
</evidence>
<keyword evidence="4 7" id="KW-0812">Transmembrane</keyword>
<evidence type="ECO:0000313" key="10">
    <source>
        <dbReference type="Proteomes" id="UP000050961"/>
    </source>
</evidence>
<organism evidence="9 10">
    <name type="scientific">Liquorilactobacillus sucicola DSM 21376 = JCM 15457</name>
    <dbReference type="NCBI Taxonomy" id="1423806"/>
    <lineage>
        <taxon>Bacteria</taxon>
        <taxon>Bacillati</taxon>
        <taxon>Bacillota</taxon>
        <taxon>Bacilli</taxon>
        <taxon>Lactobacillales</taxon>
        <taxon>Lactobacillaceae</taxon>
        <taxon>Liquorilactobacillus</taxon>
    </lineage>
</organism>
<dbReference type="SUPFAM" id="SSF103473">
    <property type="entry name" value="MFS general substrate transporter"/>
    <property type="match status" value="1"/>
</dbReference>
<keyword evidence="5 7" id="KW-1133">Transmembrane helix</keyword>
<dbReference type="GO" id="GO:0022857">
    <property type="term" value="F:transmembrane transporter activity"/>
    <property type="evidence" value="ECO:0007669"/>
    <property type="project" value="InterPro"/>
</dbReference>
<dbReference type="PANTHER" id="PTHR43414:SF6">
    <property type="entry name" value="MULTIDRUG RESISTANCE PROTEIN MDTG"/>
    <property type="match status" value="1"/>
</dbReference>
<dbReference type="EMBL" id="AYZF01000017">
    <property type="protein sequence ID" value="KRN05581.1"/>
    <property type="molecule type" value="Genomic_DNA"/>
</dbReference>
<evidence type="ECO:0000313" key="9">
    <source>
        <dbReference type="EMBL" id="KRN05581.1"/>
    </source>
</evidence>
<sequence length="261" mass="28480">MLCGPIAGGVLATFFGFRVTFLIASLLLLIVFGLSWYFVQENFKPLKKTEKVAGIKQTILEQMNPHNLLLAFFITMLIQATNNAVNPMLSLYLSTMLHNNSSLALISGIISALPGIATVISAAALGHLGDEWGQKKVLLYAFSLGMLTYLIQGFATHIWLFAGLRFLTGFSIAALLPAVQSLLTRETKPQALGRIFSYNQTFQALGNVLGVMFGSIVAAKLGYHSMFLFIVLLEAAGLLFSIFIQKTPTRADIKLSKSNIK</sequence>
<feature type="transmembrane region" description="Helical" evidence="7">
    <location>
        <begin position="166"/>
        <end position="183"/>
    </location>
</feature>
<proteinExistence type="predicted"/>
<keyword evidence="6 7" id="KW-0472">Membrane</keyword>
<dbReference type="InterPro" id="IPR020846">
    <property type="entry name" value="MFS_dom"/>
</dbReference>
<evidence type="ECO:0000256" key="3">
    <source>
        <dbReference type="ARBA" id="ARBA00022475"/>
    </source>
</evidence>
<keyword evidence="2" id="KW-0813">Transport</keyword>
<dbReference type="STRING" id="1423806.FD15_GL002144"/>
<evidence type="ECO:0000256" key="7">
    <source>
        <dbReference type="SAM" id="Phobius"/>
    </source>
</evidence>
<dbReference type="Pfam" id="PF07690">
    <property type="entry name" value="MFS_1"/>
    <property type="match status" value="1"/>
</dbReference>
<dbReference type="PANTHER" id="PTHR43414">
    <property type="entry name" value="MULTIDRUG RESISTANCE PROTEIN MDTG"/>
    <property type="match status" value="1"/>
</dbReference>
<dbReference type="eggNOG" id="COG2814">
    <property type="taxonomic scope" value="Bacteria"/>
</dbReference>
<keyword evidence="10" id="KW-1185">Reference proteome</keyword>
<dbReference type="PATRIC" id="fig|1423806.3.peg.2188"/>
<feature type="transmembrane region" description="Helical" evidence="7">
    <location>
        <begin position="204"/>
        <end position="221"/>
    </location>
</feature>
<evidence type="ECO:0000256" key="5">
    <source>
        <dbReference type="ARBA" id="ARBA00022989"/>
    </source>
</evidence>
<dbReference type="InterPro" id="IPR011701">
    <property type="entry name" value="MFS"/>
</dbReference>
<feature type="transmembrane region" description="Helical" evidence="7">
    <location>
        <begin position="137"/>
        <end position="160"/>
    </location>
</feature>